<dbReference type="FunFam" id="3.30.160.190:FF:000001">
    <property type="entry name" value="NADH-ubiquinone oxidoreductase 21 kDa subunit mitochondrial"/>
    <property type="match status" value="1"/>
</dbReference>
<sequence>MVRAPALRSSTRAFSVSARAQTNIPVRAVEVEGRNVVPAEKPEGQITQAGVVSGAPDELHRRPVRIYRPAPPATQSAKTNSHVWRLDWDILQGAGRWENPLMGWASSGDYVQGTHLKFSTKEDAIAFAERQGWEWQLQAPNVQKFVPKSYAHNYNYSAKKLRIHHTK</sequence>
<evidence type="ECO:0000313" key="11">
    <source>
        <dbReference type="Proteomes" id="UP001342314"/>
    </source>
</evidence>
<keyword evidence="11" id="KW-1185">Reference proteome</keyword>
<evidence type="ECO:0000256" key="7">
    <source>
        <dbReference type="ARBA" id="ARBA00023128"/>
    </source>
</evidence>
<evidence type="ECO:0000256" key="3">
    <source>
        <dbReference type="ARBA" id="ARBA00022660"/>
    </source>
</evidence>
<comment type="similarity">
    <text evidence="1 9">Belongs to the complex I NDUFS4 subunit family.</text>
</comment>
<name>A0AAV5GJY2_9BASI</name>
<reference evidence="10 11" key="1">
    <citation type="submission" date="2021-12" db="EMBL/GenBank/DDBJ databases">
        <title>High titer production of polyol ester of fatty acids by Rhodotorula paludigena BS15 towards product separation-free biomass refinery.</title>
        <authorList>
            <person name="Mano J."/>
            <person name="Ono H."/>
            <person name="Tanaka T."/>
            <person name="Naito K."/>
            <person name="Sushida H."/>
            <person name="Ike M."/>
            <person name="Tokuyasu K."/>
            <person name="Kitaoka M."/>
        </authorList>
    </citation>
    <scope>NUCLEOTIDE SEQUENCE [LARGE SCALE GENOMIC DNA]</scope>
    <source>
        <strain evidence="10 11">BS15</strain>
    </source>
</reference>
<dbReference type="AlphaFoldDB" id="A0AAV5GJY2"/>
<keyword evidence="8 9" id="KW-0472">Membrane</keyword>
<dbReference type="InterPro" id="IPR006885">
    <property type="entry name" value="NADH_UbQ_FeS_4_mit-like"/>
</dbReference>
<protein>
    <recommendedName>
        <fullName evidence="9">NADH dehydrogenase [ubiquinone] iron-sulfur protein 4, mitochondrial</fullName>
    </recommendedName>
</protein>
<evidence type="ECO:0000256" key="8">
    <source>
        <dbReference type="ARBA" id="ARBA00023136"/>
    </source>
</evidence>
<dbReference type="PANTHER" id="PTHR12219:SF8">
    <property type="entry name" value="NADH DEHYDROGENASE [UBIQUINONE] IRON-SULFUR PROTEIN 4, MITOCHONDRIAL"/>
    <property type="match status" value="1"/>
</dbReference>
<dbReference type="GO" id="GO:0022900">
    <property type="term" value="P:electron transport chain"/>
    <property type="evidence" value="ECO:0007669"/>
    <property type="project" value="InterPro"/>
</dbReference>
<evidence type="ECO:0000256" key="4">
    <source>
        <dbReference type="ARBA" id="ARBA00022792"/>
    </source>
</evidence>
<keyword evidence="7 9" id="KW-0496">Mitochondrion</keyword>
<keyword evidence="2 9" id="KW-0813">Transport</keyword>
<keyword evidence="5 9" id="KW-0809">Transit peptide</keyword>
<comment type="subcellular location">
    <subcellularLocation>
        <location evidence="9">Mitochondrion inner membrane</location>
        <topology evidence="9">Peripheral membrane protein</topology>
        <orientation evidence="9">Matrix side</orientation>
    </subcellularLocation>
</comment>
<gene>
    <name evidence="10" type="ORF">Rhopal_005973-T1</name>
</gene>
<dbReference type="GO" id="GO:0005743">
    <property type="term" value="C:mitochondrial inner membrane"/>
    <property type="evidence" value="ECO:0007669"/>
    <property type="project" value="UniProtKB-SubCell"/>
</dbReference>
<proteinExistence type="inferred from homology"/>
<dbReference type="Proteomes" id="UP001342314">
    <property type="component" value="Unassembled WGS sequence"/>
</dbReference>
<keyword evidence="6 9" id="KW-0249">Electron transport</keyword>
<evidence type="ECO:0000313" key="10">
    <source>
        <dbReference type="EMBL" id="GJN92930.1"/>
    </source>
</evidence>
<evidence type="ECO:0000256" key="2">
    <source>
        <dbReference type="ARBA" id="ARBA00022448"/>
    </source>
</evidence>
<comment type="caution">
    <text evidence="10">The sequence shown here is derived from an EMBL/GenBank/DDBJ whole genome shotgun (WGS) entry which is preliminary data.</text>
</comment>
<evidence type="ECO:0000256" key="5">
    <source>
        <dbReference type="ARBA" id="ARBA00022946"/>
    </source>
</evidence>
<evidence type="ECO:0000256" key="1">
    <source>
        <dbReference type="ARBA" id="ARBA00005882"/>
    </source>
</evidence>
<dbReference type="Pfam" id="PF04800">
    <property type="entry name" value="NDUS4"/>
    <property type="match status" value="1"/>
</dbReference>
<dbReference type="InterPro" id="IPR038532">
    <property type="entry name" value="NDUFS4-like_sf"/>
</dbReference>
<dbReference type="EMBL" id="BQKY01000012">
    <property type="protein sequence ID" value="GJN92930.1"/>
    <property type="molecule type" value="Genomic_DNA"/>
</dbReference>
<keyword evidence="3 9" id="KW-0679">Respiratory chain</keyword>
<keyword evidence="4 9" id="KW-0999">Mitochondrion inner membrane</keyword>
<dbReference type="PANTHER" id="PTHR12219">
    <property type="entry name" value="NADH-UBIQUINONE OXIDOREDUCTASE"/>
    <property type="match status" value="1"/>
</dbReference>
<accession>A0AAV5GJY2</accession>
<organism evidence="10 11">
    <name type="scientific">Rhodotorula paludigena</name>
    <dbReference type="NCBI Taxonomy" id="86838"/>
    <lineage>
        <taxon>Eukaryota</taxon>
        <taxon>Fungi</taxon>
        <taxon>Dikarya</taxon>
        <taxon>Basidiomycota</taxon>
        <taxon>Pucciniomycotina</taxon>
        <taxon>Microbotryomycetes</taxon>
        <taxon>Sporidiobolales</taxon>
        <taxon>Sporidiobolaceae</taxon>
        <taxon>Rhodotorula</taxon>
    </lineage>
</organism>
<comment type="function">
    <text evidence="9">Accessory subunit of the mitochondrial membrane respiratory chain NADH dehydrogenase (Complex I), that is believed not to be involved in catalysis. Complex I functions in the transfer of electrons from NADH to the respiratory chain. The immediate electron acceptor for the enzyme is believed to be ubiquinone.</text>
</comment>
<dbReference type="Gene3D" id="3.30.160.190">
    <property type="entry name" value="atu1810 like domain"/>
    <property type="match status" value="1"/>
</dbReference>
<evidence type="ECO:0000256" key="9">
    <source>
        <dbReference type="RuleBase" id="RU367010"/>
    </source>
</evidence>
<evidence type="ECO:0000256" key="6">
    <source>
        <dbReference type="ARBA" id="ARBA00022982"/>
    </source>
</evidence>